<name>A0AAD7FHV5_9AGAR</name>
<reference evidence="2" key="1">
    <citation type="submission" date="2023-03" db="EMBL/GenBank/DDBJ databases">
        <title>Massive genome expansion in bonnet fungi (Mycena s.s.) driven by repeated elements and novel gene families across ecological guilds.</title>
        <authorList>
            <consortium name="Lawrence Berkeley National Laboratory"/>
            <person name="Harder C.B."/>
            <person name="Miyauchi S."/>
            <person name="Viragh M."/>
            <person name="Kuo A."/>
            <person name="Thoen E."/>
            <person name="Andreopoulos B."/>
            <person name="Lu D."/>
            <person name="Skrede I."/>
            <person name="Drula E."/>
            <person name="Henrissat B."/>
            <person name="Morin E."/>
            <person name="Kohler A."/>
            <person name="Barry K."/>
            <person name="LaButti K."/>
            <person name="Morin E."/>
            <person name="Salamov A."/>
            <person name="Lipzen A."/>
            <person name="Mereny Z."/>
            <person name="Hegedus B."/>
            <person name="Baldrian P."/>
            <person name="Stursova M."/>
            <person name="Weitz H."/>
            <person name="Taylor A."/>
            <person name="Grigoriev I.V."/>
            <person name="Nagy L.G."/>
            <person name="Martin F."/>
            <person name="Kauserud H."/>
        </authorList>
    </citation>
    <scope>NUCLEOTIDE SEQUENCE</scope>
    <source>
        <strain evidence="2">9284</strain>
    </source>
</reference>
<proteinExistence type="predicted"/>
<sequence>MPGDDKVVIGDAIEHRQNSDKERDDAFELTLEEMRSKLKFSWEPTRLQFPIVKDGLDLKLPEHRRSTGTGIKLRVRCSYFFCDTSETSPFSSYTPSTSAYLLVCKDWLRVATPLLYNVVVLRSKSQATALEAALKSNPELGPFIKKLRLEGGYGAAMHIILKSAPNITDLFLTLSIWSPDSTTGLCKGLPFIDPHRVILFDPCNRNPPKNKHEEAARKTFLSCIRSWKNLRIFGYPYGDNAGFNTTFQQNASALSLALADSQVHTVLLSSQCYNFSPFISKLCTIPSLKVLEFQRPLDSKWAGRTLTAINNDPQLKKVAKYTRSGPKDTPVEPDISPSLNPRFVPMESAPQETRDVVWKRILFFAMYVEELRSPEFSRRPTDTHPSRLPILSVSKYFNRIGLPYLWESLQLTHSSAAGIRARLEQRPDLASFILRVYTHVEYIDAHYDRNASDATLSICRHANHLQTFAPHAKHRYLSVPREFFSLLGQTAGHSLRELFITLRSSASSFSTALLEPFTALRVLDLHIYAYGSVQMASTRSDVLDQVHTLHIDADLLEFFASINLASLHTVELPFYVRHSNLLTDFMAKHGPKLRHLTLDTKLCRPDHFDLSSCPNLVELEILDHKWDLTQLFSSTPHQSLTKIFAKAVPDETSILDDRKLRSKTKAPGLDSATFPALREIQISAKGLVWPVTEREISKSKLVPVAEALLQKNIKLTNSEGKPWVPRLKR</sequence>
<protein>
    <submittedName>
        <fullName evidence="2">Uncharacterized protein</fullName>
    </submittedName>
</protein>
<evidence type="ECO:0000313" key="2">
    <source>
        <dbReference type="EMBL" id="KAJ7624921.1"/>
    </source>
</evidence>
<dbReference type="Proteomes" id="UP001221142">
    <property type="component" value="Unassembled WGS sequence"/>
</dbReference>
<comment type="caution">
    <text evidence="2">The sequence shown here is derived from an EMBL/GenBank/DDBJ whole genome shotgun (WGS) entry which is preliminary data.</text>
</comment>
<dbReference type="EMBL" id="JARKIF010000013">
    <property type="protein sequence ID" value="KAJ7624921.1"/>
    <property type="molecule type" value="Genomic_DNA"/>
</dbReference>
<evidence type="ECO:0000256" key="1">
    <source>
        <dbReference type="SAM" id="MobiDB-lite"/>
    </source>
</evidence>
<accession>A0AAD7FHV5</accession>
<organism evidence="2 3">
    <name type="scientific">Roridomyces roridus</name>
    <dbReference type="NCBI Taxonomy" id="1738132"/>
    <lineage>
        <taxon>Eukaryota</taxon>
        <taxon>Fungi</taxon>
        <taxon>Dikarya</taxon>
        <taxon>Basidiomycota</taxon>
        <taxon>Agaricomycotina</taxon>
        <taxon>Agaricomycetes</taxon>
        <taxon>Agaricomycetidae</taxon>
        <taxon>Agaricales</taxon>
        <taxon>Marasmiineae</taxon>
        <taxon>Mycenaceae</taxon>
        <taxon>Roridomyces</taxon>
    </lineage>
</organism>
<feature type="region of interest" description="Disordered" evidence="1">
    <location>
        <begin position="322"/>
        <end position="343"/>
    </location>
</feature>
<keyword evidence="3" id="KW-1185">Reference proteome</keyword>
<gene>
    <name evidence="2" type="ORF">FB45DRAFT_1061065</name>
</gene>
<evidence type="ECO:0000313" key="3">
    <source>
        <dbReference type="Proteomes" id="UP001221142"/>
    </source>
</evidence>
<dbReference type="AlphaFoldDB" id="A0AAD7FHV5"/>